<dbReference type="Proteomes" id="UP000613030">
    <property type="component" value="Unassembled WGS sequence"/>
</dbReference>
<evidence type="ECO:0000313" key="4">
    <source>
        <dbReference type="EMBL" id="MBL0742793.1"/>
    </source>
</evidence>
<sequence length="1643" mass="180416">MRAVRLLMKVSIAAFFLGLLLTGSAFGQSGNEWIDFNQPYFKIPVARDGIYRLTYADLQAAGFPLSGVNPTRLQLFHRGKEQALYVAGEGDSQFDPADFLEFYGQRNDGTLDTELYSKPEAQPHKYYNLYSDSSAYFLTIGTASGKRMASFSEANSGLPVQAFHLDEKLSVILTDYSAGVDYGEIVNTIFDIGEGWMGRTIYQTQSADFTISNVVQTVATGGKPEVEVVFAGRGLMQHQADLSVNGRFLRSIDFSGYDPFTIHETLEWSDIGADGNVKFTVTVNGVAGQPDRISVAAIKLRYAQKTDAASATEKKFILPANAGNKTYVQIENPSASMRLFDVTDPDAVSRIGTTSSGTLNAVVSSTSTERMLFATSAPITPSLRPVSFRQIVPSQYNYLIITHPLLRKPAGGYSDPVKAYAEYRASTAGGRYDTLVVNIQQLYDQFSYGEPTPVGIFRFLKFMANVKMPKYLLLVGKGMDVFYAYYRNPAAYPVYKDFVPSAGFPASDAAFSAGLGGTTYDPAIPTGRIPALKSDDVAAYLDKVKEMEALPYNDLWRKNILHLSGGIEEGEPQLFQSFLKEFQGVAESYHLGGKVSAIAKYSKEIQHINISDQVNAGVSLVTFFGHSSASTLDFDVGYVTDPVLGYKNKGKYPILLMNGCYAGSFFMDYVLFGQDWVVARDKGAAGFIGHSFYGFVDLLKKYSETFYNVGFGDSTFIYKGIGDIQKETAKRYLATSFDAPVNVTQVQQMILLGDPAVKLFGAPKADLEINDNNVSFESFNGQPITALTDSFAIKLIVRNFGQAKENTIRIEVTRTLNDNSLITYDSLYPSAKYSDTLTFIVRKGREMGFGNNTFRVTLDPDDVLLELNEENNTASKTLFIPSNGTKNLFPSAFAIVHTDQVSLALQSTDLLSDEREFIIELDTAYTFDSQYKKQFKVKGQVLARQPVSLVVADTLAYYWRSKLADPKPGESEEWTTSSFTFIKNGPEGWAQVQFPQYTGNGSEGFFKDATSRRLEFLETVTPVSLKVLGGSNPAPFYTMSVKIGGAEYNLLQQGFYCNNNTINLIAFDRKSTVPYIGVPFKWYNRNGRACGREPWVINSFYPQQMVTGANDDLIQYVDNIHAGDSVLLFSIGDANFLSWPPSAKTKLGELGISVAQIDALTSGEPVVIFGRKGSVAGTAKVFRTSQSPAATQVLEVNQTITGGYAEATMSSGLIGPAQQWVSLKSHTREVGATDLVSFDIVGVKLSGVEQSVLTGVNGNQDLSGVSAAEYPYLKIVYRAGDDINLTAAQLRNWVVSFTPVPEGLLVYRGVREQEVLNEGVVWQGKYGFVNISDKTFSDSLTVAYNIFNQALRTSEQDRLKIKAPAPGDTTSFTVNVSTAQRDGLNDVEVYVNPLILPEQYYDNNILQLTAHLNVQSDRLNPVLDVLVDGRHLVNGDFVSPNPNIVVNVWDEDPFVLKTDTVGVRIFLTYPCALATCAATAIPLNSDAVKWYAATTTTPFRVEFNPKNLADGVYTLQVEGADARGNKSGVAPYVITFTVKNESTVTIMAPYPNPFNYQVYFGVLITGDVLPDGASLQIVSVNGRQLADFGRDDFPDFHSGRNELAWDGTDLQGTPLPSGVYIYTLHLTVNGKSMTQQGKIVLVR</sequence>
<reference evidence="4 5" key="1">
    <citation type="submission" date="2021-01" db="EMBL/GenBank/DDBJ databases">
        <title>Chryseolinea sp. Jin1 Genome sequencing and assembly.</title>
        <authorList>
            <person name="Kim I."/>
        </authorList>
    </citation>
    <scope>NUCLEOTIDE SEQUENCE [LARGE SCALE GENOMIC DNA]</scope>
    <source>
        <strain evidence="4 5">Jin1</strain>
    </source>
</reference>
<evidence type="ECO:0000259" key="3">
    <source>
        <dbReference type="Pfam" id="PF07705"/>
    </source>
</evidence>
<evidence type="ECO:0000259" key="2">
    <source>
        <dbReference type="Pfam" id="PF01364"/>
    </source>
</evidence>
<dbReference type="RefSeq" id="WP_202011421.1">
    <property type="nucleotide sequence ID" value="NZ_JAERRB010000005.1"/>
</dbReference>
<dbReference type="Gene3D" id="2.60.40.10">
    <property type="entry name" value="Immunoglobulins"/>
    <property type="match status" value="1"/>
</dbReference>
<comment type="caution">
    <text evidence="4">The sequence shown here is derived from an EMBL/GenBank/DDBJ whole genome shotgun (WGS) entry which is preliminary data.</text>
</comment>
<accession>A0ABS1KU01</accession>
<evidence type="ECO:0000256" key="1">
    <source>
        <dbReference type="ARBA" id="ARBA00022729"/>
    </source>
</evidence>
<dbReference type="InterPro" id="IPR011635">
    <property type="entry name" value="CARDB"/>
</dbReference>
<feature type="domain" description="Gingipain" evidence="2">
    <location>
        <begin position="398"/>
        <end position="759"/>
    </location>
</feature>
<dbReference type="Pfam" id="PF01364">
    <property type="entry name" value="Peptidase_C25"/>
    <property type="match status" value="1"/>
</dbReference>
<dbReference type="Gene3D" id="3.40.50.10390">
    <property type="entry name" value="Gingipain r, domain 1"/>
    <property type="match status" value="1"/>
</dbReference>
<dbReference type="InterPro" id="IPR013783">
    <property type="entry name" value="Ig-like_fold"/>
</dbReference>
<dbReference type="Gene3D" id="3.40.50.1460">
    <property type="match status" value="1"/>
</dbReference>
<dbReference type="SUPFAM" id="SSF52129">
    <property type="entry name" value="Caspase-like"/>
    <property type="match status" value="1"/>
</dbReference>
<name>A0ABS1KU01_9BACT</name>
<dbReference type="Pfam" id="PF07705">
    <property type="entry name" value="CARDB"/>
    <property type="match status" value="1"/>
</dbReference>
<evidence type="ECO:0000313" key="5">
    <source>
        <dbReference type="Proteomes" id="UP000613030"/>
    </source>
</evidence>
<proteinExistence type="predicted"/>
<dbReference type="Gene3D" id="2.60.40.4070">
    <property type="match status" value="1"/>
</dbReference>
<dbReference type="CDD" id="cd02258">
    <property type="entry name" value="Peptidase_C25_N"/>
    <property type="match status" value="1"/>
</dbReference>
<dbReference type="InterPro" id="IPR001769">
    <property type="entry name" value="Gingipain"/>
</dbReference>
<keyword evidence="5" id="KW-1185">Reference proteome</keyword>
<gene>
    <name evidence="4" type="ORF">JI741_16320</name>
</gene>
<keyword evidence="1" id="KW-0732">Signal</keyword>
<organism evidence="4 5">
    <name type="scientific">Chryseolinea lacunae</name>
    <dbReference type="NCBI Taxonomy" id="2801331"/>
    <lineage>
        <taxon>Bacteria</taxon>
        <taxon>Pseudomonadati</taxon>
        <taxon>Bacteroidota</taxon>
        <taxon>Cytophagia</taxon>
        <taxon>Cytophagales</taxon>
        <taxon>Fulvivirgaceae</taxon>
        <taxon>Chryseolinea</taxon>
    </lineage>
</organism>
<feature type="domain" description="CARDB" evidence="3">
    <location>
        <begin position="788"/>
        <end position="875"/>
    </location>
</feature>
<evidence type="ECO:0008006" key="6">
    <source>
        <dbReference type="Google" id="ProtNLM"/>
    </source>
</evidence>
<dbReference type="InterPro" id="IPR029031">
    <property type="entry name" value="Gingipain_N_sf"/>
</dbReference>
<dbReference type="InterPro" id="IPR029030">
    <property type="entry name" value="Caspase-like_dom_sf"/>
</dbReference>
<dbReference type="EMBL" id="JAERRB010000005">
    <property type="protein sequence ID" value="MBL0742793.1"/>
    <property type="molecule type" value="Genomic_DNA"/>
</dbReference>
<protein>
    <recommendedName>
        <fullName evidence="6">Gingipain domain-containing protein</fullName>
    </recommendedName>
</protein>